<evidence type="ECO:0000313" key="2">
    <source>
        <dbReference type="EMBL" id="UWZ56307.1"/>
    </source>
</evidence>
<reference evidence="2" key="1">
    <citation type="submission" date="2021-04" db="EMBL/GenBank/DDBJ databases">
        <title>Dactylosporangium aurantiacum NRRL B-8018 full assembly.</title>
        <authorList>
            <person name="Hartkoorn R.C."/>
            <person name="Beaudoing E."/>
            <person name="Hot D."/>
        </authorList>
    </citation>
    <scope>NUCLEOTIDE SEQUENCE</scope>
    <source>
        <strain evidence="2">NRRL B-8018</strain>
    </source>
</reference>
<dbReference type="KEGG" id="daur:Daura_09075"/>
<sequence length="389" mass="40877">MAESYRRWRLPELWEMVSADDATDAHLHLATLRRQQTALEAQRDRLRVLRDQLAEAWPPSKSEAATAFVQRLNDMIDAFSATARGAAEVRGGLQLVSDAINDAREQLAPLVARYAKAQAAPDPRVGRQAQRLLDEEARRILMAADVTVHDASFKFAVALPDYARISTQAYIPPVNNGTTATGGAGADGGGGKNASARLSELPPPRFDPPPPRTEDINDDVELAGRQVDVGAGSQRPGDLQAVQAGDVPSVGYQPPIGGVGRVLGGGPVIGITENGAEGMARGVGAGTTRGIPGSVIGGAPMTSPAGSAHARPLPGQLGSARPTSATGRPASRAGGYQDRSFDEYVARRRGPGDEHAEQWTVQRGVTPLLEAQPPAHDHDPGPGVIGLDR</sequence>
<feature type="compositionally biased region" description="Basic and acidic residues" evidence="1">
    <location>
        <begin position="339"/>
        <end position="357"/>
    </location>
</feature>
<name>A0A9Q9MP45_9ACTN</name>
<feature type="compositionally biased region" description="Pro residues" evidence="1">
    <location>
        <begin position="201"/>
        <end position="211"/>
    </location>
</feature>
<feature type="region of interest" description="Disordered" evidence="1">
    <location>
        <begin position="303"/>
        <end position="389"/>
    </location>
</feature>
<dbReference type="Proteomes" id="UP001058003">
    <property type="component" value="Chromosome"/>
</dbReference>
<gene>
    <name evidence="2" type="ORF">Daura_09075</name>
</gene>
<evidence type="ECO:0000256" key="1">
    <source>
        <dbReference type="SAM" id="MobiDB-lite"/>
    </source>
</evidence>
<dbReference type="AlphaFoldDB" id="A0A9Q9MP45"/>
<dbReference type="EMBL" id="CP073767">
    <property type="protein sequence ID" value="UWZ56307.1"/>
    <property type="molecule type" value="Genomic_DNA"/>
</dbReference>
<protein>
    <submittedName>
        <fullName evidence="2">Uncharacterized protein</fullName>
    </submittedName>
</protein>
<dbReference type="OrthoDB" id="3384464at2"/>
<keyword evidence="3" id="KW-1185">Reference proteome</keyword>
<feature type="compositionally biased region" description="Gly residues" evidence="1">
    <location>
        <begin position="180"/>
        <end position="192"/>
    </location>
</feature>
<accession>A0A9Q9MP45</accession>
<proteinExistence type="predicted"/>
<dbReference type="RefSeq" id="WP_033359684.1">
    <property type="nucleotide sequence ID" value="NZ_CP073767.1"/>
</dbReference>
<feature type="region of interest" description="Disordered" evidence="1">
    <location>
        <begin position="180"/>
        <end position="217"/>
    </location>
</feature>
<evidence type="ECO:0000313" key="3">
    <source>
        <dbReference type="Proteomes" id="UP001058003"/>
    </source>
</evidence>
<organism evidence="2 3">
    <name type="scientific">Dactylosporangium aurantiacum</name>
    <dbReference type="NCBI Taxonomy" id="35754"/>
    <lineage>
        <taxon>Bacteria</taxon>
        <taxon>Bacillati</taxon>
        <taxon>Actinomycetota</taxon>
        <taxon>Actinomycetes</taxon>
        <taxon>Micromonosporales</taxon>
        <taxon>Micromonosporaceae</taxon>
        <taxon>Dactylosporangium</taxon>
    </lineage>
</organism>